<keyword evidence="2" id="KW-0378">Hydrolase</keyword>
<feature type="domain" description="SF4 helicase" evidence="1">
    <location>
        <begin position="18"/>
        <end position="288"/>
    </location>
</feature>
<dbReference type="SUPFAM" id="SSF52540">
    <property type="entry name" value="P-loop containing nucleoside triphosphate hydrolases"/>
    <property type="match status" value="1"/>
</dbReference>
<proteinExistence type="predicted"/>
<dbReference type="Pfam" id="PF03796">
    <property type="entry name" value="DnaB_C"/>
    <property type="match status" value="1"/>
</dbReference>
<dbReference type="InterPro" id="IPR007694">
    <property type="entry name" value="DNA_helicase_DnaB-like_C"/>
</dbReference>
<organism evidence="2 3">
    <name type="scientific">Collinsella aerofaciens</name>
    <dbReference type="NCBI Taxonomy" id="74426"/>
    <lineage>
        <taxon>Bacteria</taxon>
        <taxon>Bacillati</taxon>
        <taxon>Actinomycetota</taxon>
        <taxon>Coriobacteriia</taxon>
        <taxon>Coriobacteriales</taxon>
        <taxon>Coriobacteriaceae</taxon>
        <taxon>Collinsella</taxon>
    </lineage>
</organism>
<dbReference type="EMBL" id="CABWIF010000055">
    <property type="protein sequence ID" value="VWM03690.1"/>
    <property type="molecule type" value="Genomic_DNA"/>
</dbReference>
<accession>A0A5K1JGQ0</accession>
<dbReference type="Proteomes" id="UP000368032">
    <property type="component" value="Unassembled WGS sequence"/>
</dbReference>
<gene>
    <name evidence="2" type="primary">dnaB_1</name>
    <name evidence="2" type="ORF">CKJAJONC_00785</name>
</gene>
<evidence type="ECO:0000313" key="3">
    <source>
        <dbReference type="Proteomes" id="UP000368032"/>
    </source>
</evidence>
<dbReference type="EC" id="3.6.4.12" evidence="2"/>
<sequence>MPLVKSMNDGLDKTALAILSNKPLGHIEHRALDALLGGVRQYLCIVPGGPGTGKTTFMHQVGDCWAIAGHPVVIFEGELARASMLAKSLTRISGGELTYEDMYSGDMSVEKREQFDRSVDVYARSIAERMFIISGEIKNAGMRKAIEEVADKYGEPPLVIVDYAQIVSLPQELRIADERIGLKLVASELRRIVDEVHCPLFAISSINRTNYDKQTTGLQAIGGCNMFEYSADLVMSLSIKGDRPEERNANMLLKKRPVVASITKNRYGSCGVVEFEFDAPAATFTEIG</sequence>
<dbReference type="GO" id="GO:0016787">
    <property type="term" value="F:hydrolase activity"/>
    <property type="evidence" value="ECO:0007669"/>
    <property type="project" value="UniProtKB-KW"/>
</dbReference>
<dbReference type="PANTHER" id="PTHR30153:SF2">
    <property type="entry name" value="REPLICATIVE DNA HELICASE"/>
    <property type="match status" value="1"/>
</dbReference>
<dbReference type="RefSeq" id="WP_152068490.1">
    <property type="nucleotide sequence ID" value="NZ_CABWIF010000055.1"/>
</dbReference>
<dbReference type="PROSITE" id="PS51199">
    <property type="entry name" value="SF4_HELICASE"/>
    <property type="match status" value="1"/>
</dbReference>
<keyword evidence="2" id="KW-0347">Helicase</keyword>
<dbReference type="Gene3D" id="3.40.50.300">
    <property type="entry name" value="P-loop containing nucleotide triphosphate hydrolases"/>
    <property type="match status" value="1"/>
</dbReference>
<name>A0A5K1JGQ0_9ACTN</name>
<evidence type="ECO:0000259" key="1">
    <source>
        <dbReference type="PROSITE" id="PS51199"/>
    </source>
</evidence>
<keyword evidence="2" id="KW-0067">ATP-binding</keyword>
<keyword evidence="2" id="KW-0547">Nucleotide-binding</keyword>
<dbReference type="AlphaFoldDB" id="A0A5K1JGQ0"/>
<reference evidence="2 3" key="1">
    <citation type="submission" date="2019-10" db="EMBL/GenBank/DDBJ databases">
        <authorList>
            <person name="Wolf R A."/>
        </authorList>
    </citation>
    <scope>NUCLEOTIDE SEQUENCE [LARGE SCALE GENOMIC DNA]</scope>
    <source>
        <strain evidence="2">Collinsella_aerofaciens_DSM_13712</strain>
    </source>
</reference>
<evidence type="ECO:0000313" key="2">
    <source>
        <dbReference type="EMBL" id="VWM03690.1"/>
    </source>
</evidence>
<dbReference type="GO" id="GO:0005524">
    <property type="term" value="F:ATP binding"/>
    <property type="evidence" value="ECO:0007669"/>
    <property type="project" value="InterPro"/>
</dbReference>
<dbReference type="GO" id="GO:0003678">
    <property type="term" value="F:DNA helicase activity"/>
    <property type="evidence" value="ECO:0007669"/>
    <property type="project" value="UniProtKB-EC"/>
</dbReference>
<dbReference type="PANTHER" id="PTHR30153">
    <property type="entry name" value="REPLICATIVE DNA HELICASE DNAB"/>
    <property type="match status" value="1"/>
</dbReference>
<dbReference type="GO" id="GO:0006260">
    <property type="term" value="P:DNA replication"/>
    <property type="evidence" value="ECO:0007669"/>
    <property type="project" value="InterPro"/>
</dbReference>
<dbReference type="InterPro" id="IPR027417">
    <property type="entry name" value="P-loop_NTPase"/>
</dbReference>
<protein>
    <submittedName>
        <fullName evidence="2">Replicative DNA helicase</fullName>
        <ecNumber evidence="2">3.6.4.12</ecNumber>
    </submittedName>
</protein>
<dbReference type="GO" id="GO:0005829">
    <property type="term" value="C:cytosol"/>
    <property type="evidence" value="ECO:0007669"/>
    <property type="project" value="TreeGrafter"/>
</dbReference>